<dbReference type="Gene3D" id="1.10.260.40">
    <property type="entry name" value="lambda repressor-like DNA-binding domains"/>
    <property type="match status" value="1"/>
</dbReference>
<feature type="domain" description="HTH cro/C1-type" evidence="1">
    <location>
        <begin position="48"/>
        <end position="91"/>
    </location>
</feature>
<evidence type="ECO:0000313" key="3">
    <source>
        <dbReference type="Proteomes" id="UP001484097"/>
    </source>
</evidence>
<reference evidence="2 3" key="1">
    <citation type="submission" date="2024-05" db="EMBL/GenBank/DDBJ databases">
        <authorList>
            <person name="Yi C."/>
        </authorList>
    </citation>
    <scope>NUCLEOTIDE SEQUENCE [LARGE SCALE GENOMIC DNA]</scope>
    <source>
        <strain evidence="2 3">XS13</strain>
    </source>
</reference>
<dbReference type="RefSeq" id="WP_347918448.1">
    <property type="nucleotide sequence ID" value="NZ_JBDXMX010000001.1"/>
</dbReference>
<dbReference type="Pfam" id="PF13560">
    <property type="entry name" value="HTH_31"/>
    <property type="match status" value="1"/>
</dbReference>
<dbReference type="PROSITE" id="PS50943">
    <property type="entry name" value="HTH_CROC1"/>
    <property type="match status" value="1"/>
</dbReference>
<dbReference type="InterPro" id="IPR001387">
    <property type="entry name" value="Cro/C1-type_HTH"/>
</dbReference>
<organism evidence="2 3">
    <name type="scientific">Citricoccus nitrophenolicus</name>
    <dbReference type="NCBI Taxonomy" id="863575"/>
    <lineage>
        <taxon>Bacteria</taxon>
        <taxon>Bacillati</taxon>
        <taxon>Actinomycetota</taxon>
        <taxon>Actinomycetes</taxon>
        <taxon>Micrococcales</taxon>
        <taxon>Micrococcaceae</taxon>
        <taxon>Citricoccus</taxon>
    </lineage>
</organism>
<evidence type="ECO:0000259" key="1">
    <source>
        <dbReference type="PROSITE" id="PS50943"/>
    </source>
</evidence>
<comment type="caution">
    <text evidence="2">The sequence shown here is derived from an EMBL/GenBank/DDBJ whole genome shotgun (WGS) entry which is preliminary data.</text>
</comment>
<dbReference type="InterPro" id="IPR010982">
    <property type="entry name" value="Lambda_DNA-bd_dom_sf"/>
</dbReference>
<dbReference type="Proteomes" id="UP001484097">
    <property type="component" value="Unassembled WGS sequence"/>
</dbReference>
<sequence>MHTATLPLPIGATDSTEDERVAVGKRLRFIRSNIHLIRNDQFHAPVGQQDIANALQIGRATVAHYERGSRNIPDWVIQDIAAMYGLDVDLFTPAARRGLAPRLVGVPA</sequence>
<dbReference type="SUPFAM" id="SSF47413">
    <property type="entry name" value="lambda repressor-like DNA-binding domains"/>
    <property type="match status" value="1"/>
</dbReference>
<name>A0ABV0IE39_9MICC</name>
<keyword evidence="3" id="KW-1185">Reference proteome</keyword>
<dbReference type="EMBL" id="JBDXMX010000001">
    <property type="protein sequence ID" value="MEO9246426.1"/>
    <property type="molecule type" value="Genomic_DNA"/>
</dbReference>
<evidence type="ECO:0000313" key="2">
    <source>
        <dbReference type="EMBL" id="MEO9246426.1"/>
    </source>
</evidence>
<gene>
    <name evidence="2" type="ORF">ABDK96_01880</name>
</gene>
<protein>
    <submittedName>
        <fullName evidence="2">Helix-turn-helix transcriptional regulator</fullName>
    </submittedName>
</protein>
<accession>A0ABV0IE39</accession>
<proteinExistence type="predicted"/>